<name>A0A426YWZ1_ENSVE</name>
<dbReference type="PANTHER" id="PTHR46988:SF2">
    <property type="entry name" value="TWO PORE CALCIUM CHANNEL PROTEIN 1"/>
    <property type="match status" value="1"/>
</dbReference>
<proteinExistence type="predicted"/>
<keyword evidence="1" id="KW-0813">Transport</keyword>
<dbReference type="GO" id="GO:0005774">
    <property type="term" value="C:vacuolar membrane"/>
    <property type="evidence" value="ECO:0007669"/>
    <property type="project" value="TreeGrafter"/>
</dbReference>
<feature type="transmembrane region" description="Helical" evidence="8">
    <location>
        <begin position="93"/>
        <end position="112"/>
    </location>
</feature>
<gene>
    <name evidence="9" type="ORF">B296_00037091</name>
</gene>
<keyword evidence="8" id="KW-0812">Transmembrane</keyword>
<keyword evidence="7" id="KW-0407">Ion channel</keyword>
<keyword evidence="8" id="KW-0472">Membrane</keyword>
<evidence type="ECO:0000256" key="2">
    <source>
        <dbReference type="ARBA" id="ARBA00022568"/>
    </source>
</evidence>
<organism evidence="9 10">
    <name type="scientific">Ensete ventricosum</name>
    <name type="common">Abyssinian banana</name>
    <name type="synonym">Musa ensete</name>
    <dbReference type="NCBI Taxonomy" id="4639"/>
    <lineage>
        <taxon>Eukaryota</taxon>
        <taxon>Viridiplantae</taxon>
        <taxon>Streptophyta</taxon>
        <taxon>Embryophyta</taxon>
        <taxon>Tracheophyta</taxon>
        <taxon>Spermatophyta</taxon>
        <taxon>Magnoliopsida</taxon>
        <taxon>Liliopsida</taxon>
        <taxon>Zingiberales</taxon>
        <taxon>Musaceae</taxon>
        <taxon>Ensete</taxon>
    </lineage>
</organism>
<dbReference type="GO" id="GO:0005245">
    <property type="term" value="F:voltage-gated calcium channel activity"/>
    <property type="evidence" value="ECO:0007669"/>
    <property type="project" value="InterPro"/>
</dbReference>
<evidence type="ECO:0000256" key="4">
    <source>
        <dbReference type="ARBA" id="ARBA00022737"/>
    </source>
</evidence>
<comment type="caution">
    <text evidence="9">The sequence shown here is derived from an EMBL/GenBank/DDBJ whole genome shotgun (WGS) entry which is preliminary data.</text>
</comment>
<keyword evidence="8" id="KW-1133">Transmembrane helix</keyword>
<dbReference type="PANTHER" id="PTHR46988">
    <property type="entry name" value="TWO PORE CALCIUM CHANNEL PROTEIN 1"/>
    <property type="match status" value="1"/>
</dbReference>
<accession>A0A426YWZ1</accession>
<evidence type="ECO:0000256" key="8">
    <source>
        <dbReference type="SAM" id="Phobius"/>
    </source>
</evidence>
<evidence type="ECO:0000313" key="9">
    <source>
        <dbReference type="EMBL" id="RRT56201.1"/>
    </source>
</evidence>
<protein>
    <submittedName>
        <fullName evidence="9">Uncharacterized protein</fullName>
    </submittedName>
</protein>
<evidence type="ECO:0000256" key="6">
    <source>
        <dbReference type="ARBA" id="ARBA00023065"/>
    </source>
</evidence>
<keyword evidence="5" id="KW-0106">Calcium</keyword>
<reference evidence="9 10" key="1">
    <citation type="journal article" date="2014" name="Agronomy (Basel)">
        <title>A Draft Genome Sequence for Ensete ventricosum, the Drought-Tolerant Tree Against Hunger.</title>
        <authorList>
            <person name="Harrison J."/>
            <person name="Moore K.A."/>
            <person name="Paszkiewicz K."/>
            <person name="Jones T."/>
            <person name="Grant M."/>
            <person name="Ambacheew D."/>
            <person name="Muzemil S."/>
            <person name="Studholme D.J."/>
        </authorList>
    </citation>
    <scope>NUCLEOTIDE SEQUENCE [LARGE SCALE GENOMIC DNA]</scope>
</reference>
<dbReference type="EMBL" id="AMZH03009737">
    <property type="protein sequence ID" value="RRT56201.1"/>
    <property type="molecule type" value="Genomic_DNA"/>
</dbReference>
<evidence type="ECO:0000313" key="10">
    <source>
        <dbReference type="Proteomes" id="UP000287651"/>
    </source>
</evidence>
<keyword evidence="4" id="KW-0677">Repeat</keyword>
<dbReference type="Proteomes" id="UP000287651">
    <property type="component" value="Unassembled WGS sequence"/>
</dbReference>
<evidence type="ECO:0000256" key="5">
    <source>
        <dbReference type="ARBA" id="ARBA00022837"/>
    </source>
</evidence>
<dbReference type="AlphaFoldDB" id="A0A426YWZ1"/>
<keyword evidence="2" id="KW-0109">Calcium transport</keyword>
<keyword evidence="3" id="KW-0107">Calcium channel</keyword>
<keyword evidence="6" id="KW-0406">Ion transport</keyword>
<dbReference type="GO" id="GO:0000325">
    <property type="term" value="C:plant-type vacuole"/>
    <property type="evidence" value="ECO:0007669"/>
    <property type="project" value="TreeGrafter"/>
</dbReference>
<evidence type="ECO:0000256" key="7">
    <source>
        <dbReference type="ARBA" id="ARBA00023303"/>
    </source>
</evidence>
<dbReference type="InterPro" id="IPR044581">
    <property type="entry name" value="TPC1_plant"/>
</dbReference>
<evidence type="ECO:0000256" key="3">
    <source>
        <dbReference type="ARBA" id="ARBA00022673"/>
    </source>
</evidence>
<evidence type="ECO:0000256" key="1">
    <source>
        <dbReference type="ARBA" id="ARBA00022448"/>
    </source>
</evidence>
<sequence length="138" mass="15799">MYICPVGATFLFTYFPLVVSETTIPFGLLRLAEQLVPCSAPTNALARLRLFANTVSTTPFKAEDGIGLPEEVLNDTRFEKAAKFYFVYIRLDFLWSLNLLALIILNFLEVSYEFCLACKSFLLFCSDRMFYIKNSNFL</sequence>